<comment type="caution">
    <text evidence="4">The sequence shown here is derived from an EMBL/GenBank/DDBJ whole genome shotgun (WGS) entry which is preliminary data.</text>
</comment>
<dbReference type="InterPro" id="IPR035987">
    <property type="entry name" value="Ribosomal_uS8_sf"/>
</dbReference>
<reference evidence="5 6" key="2">
    <citation type="submission" date="2024-07" db="EMBL/GenBank/DDBJ databases">
        <authorList>
            <person name="Akdeniz Z."/>
        </authorList>
    </citation>
    <scope>NUCLEOTIDE SEQUENCE [LARGE SCALE GENOMIC DNA]</scope>
</reference>
<dbReference type="InterPro" id="IPR000630">
    <property type="entry name" value="Ribosomal_uS8"/>
</dbReference>
<dbReference type="Gene3D" id="3.30.1370.30">
    <property type="match status" value="1"/>
</dbReference>
<protein>
    <submittedName>
        <fullName evidence="4">Ribosomal protein S15A</fullName>
    </submittedName>
    <submittedName>
        <fullName evidence="5">Ribosomal_protein S15A</fullName>
    </submittedName>
</protein>
<accession>A0AA86PFC7</accession>
<dbReference type="GO" id="GO:1990904">
    <property type="term" value="C:ribonucleoprotein complex"/>
    <property type="evidence" value="ECO:0007669"/>
    <property type="project" value="UniProtKB-KW"/>
</dbReference>
<name>A0AA86PFC7_9EUKA</name>
<dbReference type="EMBL" id="CATOUU010000589">
    <property type="protein sequence ID" value="CAI9934759.1"/>
    <property type="molecule type" value="Genomic_DNA"/>
</dbReference>
<evidence type="ECO:0000256" key="3">
    <source>
        <dbReference type="ARBA" id="ARBA00023274"/>
    </source>
</evidence>
<dbReference type="Pfam" id="PF00410">
    <property type="entry name" value="Ribosomal_S8"/>
    <property type="match status" value="1"/>
</dbReference>
<reference evidence="4" key="1">
    <citation type="submission" date="2023-06" db="EMBL/GenBank/DDBJ databases">
        <authorList>
            <person name="Kurt Z."/>
        </authorList>
    </citation>
    <scope>NUCLEOTIDE SEQUENCE</scope>
</reference>
<evidence type="ECO:0000313" key="4">
    <source>
        <dbReference type="EMBL" id="CAI9934759.1"/>
    </source>
</evidence>
<comment type="similarity">
    <text evidence="1">Belongs to the universal ribosomal protein uS8 family.</text>
</comment>
<dbReference type="FunFam" id="3.30.1370.30:FF:000001">
    <property type="entry name" value="40S ribosomal protein S15a"/>
    <property type="match status" value="1"/>
</dbReference>
<dbReference type="PANTHER" id="PTHR11758">
    <property type="entry name" value="40S RIBOSOMAL PROTEIN S15A"/>
    <property type="match status" value="1"/>
</dbReference>
<keyword evidence="6" id="KW-1185">Reference proteome</keyword>
<dbReference type="Proteomes" id="UP001642409">
    <property type="component" value="Unassembled WGS sequence"/>
</dbReference>
<keyword evidence="2 4" id="KW-0689">Ribosomal protein</keyword>
<dbReference type="SUPFAM" id="SSF56047">
    <property type="entry name" value="Ribosomal protein S8"/>
    <property type="match status" value="1"/>
</dbReference>
<dbReference type="Gene3D" id="3.30.1490.10">
    <property type="match status" value="1"/>
</dbReference>
<dbReference type="AlphaFoldDB" id="A0AA86PFC7"/>
<dbReference type="FunFam" id="3.30.1490.10:FF:000002">
    <property type="entry name" value="40S ribosomal protein S15a"/>
    <property type="match status" value="1"/>
</dbReference>
<dbReference type="GO" id="GO:0005840">
    <property type="term" value="C:ribosome"/>
    <property type="evidence" value="ECO:0007669"/>
    <property type="project" value="UniProtKB-KW"/>
</dbReference>
<evidence type="ECO:0000256" key="2">
    <source>
        <dbReference type="ARBA" id="ARBA00022980"/>
    </source>
</evidence>
<evidence type="ECO:0000256" key="1">
    <source>
        <dbReference type="ARBA" id="ARBA00006471"/>
    </source>
</evidence>
<evidence type="ECO:0000313" key="6">
    <source>
        <dbReference type="Proteomes" id="UP001642409"/>
    </source>
</evidence>
<gene>
    <name evidence="4" type="ORF">HINF_LOCUS22404</name>
    <name evidence="5" type="ORF">HINF_LOCUS59241</name>
</gene>
<dbReference type="EMBL" id="CAXDID020000339">
    <property type="protein sequence ID" value="CAL6079144.1"/>
    <property type="molecule type" value="Genomic_DNA"/>
</dbReference>
<dbReference type="GO" id="GO:0006412">
    <property type="term" value="P:translation"/>
    <property type="evidence" value="ECO:0007669"/>
    <property type="project" value="InterPro"/>
</dbReference>
<dbReference type="GO" id="GO:0003735">
    <property type="term" value="F:structural constituent of ribosome"/>
    <property type="evidence" value="ECO:0007669"/>
    <property type="project" value="InterPro"/>
</dbReference>
<keyword evidence="3" id="KW-0687">Ribonucleoprotein</keyword>
<sequence>MIQKVQKSFRSEKIYLNICIYSIKSRFSTLFVQKVCQIAEWQWYQHNLAQCAAYRMVRCNILRDALKNLCNAQQAGSRQAIIRPINPVVIEFLKQMQATNYIGDFTIVDDRRGNKCVVNLIGRLNKCAVISPRFDVPVADMEKYTNSLLPSRLFGHVIFATSQGIMDQTEAQKRHVGGKIIGFFY</sequence>
<proteinExistence type="inferred from homology"/>
<organism evidence="4">
    <name type="scientific">Hexamita inflata</name>
    <dbReference type="NCBI Taxonomy" id="28002"/>
    <lineage>
        <taxon>Eukaryota</taxon>
        <taxon>Metamonada</taxon>
        <taxon>Diplomonadida</taxon>
        <taxon>Hexamitidae</taxon>
        <taxon>Hexamitinae</taxon>
        <taxon>Hexamita</taxon>
    </lineage>
</organism>
<dbReference type="NCBIfam" id="NF003115">
    <property type="entry name" value="PRK04034.1"/>
    <property type="match status" value="1"/>
</dbReference>
<evidence type="ECO:0000313" key="5">
    <source>
        <dbReference type="EMBL" id="CAL6079144.1"/>
    </source>
</evidence>